<comment type="caution">
    <text evidence="7">The sequence shown here is derived from an EMBL/GenBank/DDBJ whole genome shotgun (WGS) entry which is preliminary data.</text>
</comment>
<organism evidence="7 8">
    <name type="scientific">Persicitalea jodogahamensis</name>
    <dbReference type="NCBI Taxonomy" id="402147"/>
    <lineage>
        <taxon>Bacteria</taxon>
        <taxon>Pseudomonadati</taxon>
        <taxon>Bacteroidota</taxon>
        <taxon>Cytophagia</taxon>
        <taxon>Cytophagales</taxon>
        <taxon>Spirosomataceae</taxon>
        <taxon>Persicitalea</taxon>
    </lineage>
</organism>
<dbReference type="GO" id="GO:0015920">
    <property type="term" value="P:lipopolysaccharide transport"/>
    <property type="evidence" value="ECO:0007669"/>
    <property type="project" value="TreeGrafter"/>
</dbReference>
<feature type="transmembrane region" description="Helical" evidence="6">
    <location>
        <begin position="12"/>
        <end position="36"/>
    </location>
</feature>
<name>A0A8J3DE42_9BACT</name>
<keyword evidence="4 6" id="KW-1133">Transmembrane helix</keyword>
<evidence type="ECO:0000256" key="3">
    <source>
        <dbReference type="ARBA" id="ARBA00022692"/>
    </source>
</evidence>
<dbReference type="PANTHER" id="PTHR33529:SF6">
    <property type="entry name" value="YJGP_YJGQ FAMILY PERMEASE"/>
    <property type="match status" value="1"/>
</dbReference>
<dbReference type="AlphaFoldDB" id="A0A8J3DE42"/>
<dbReference type="InterPro" id="IPR005495">
    <property type="entry name" value="LptG/LptF_permease"/>
</dbReference>
<dbReference type="RefSeq" id="WP_189566813.1">
    <property type="nucleotide sequence ID" value="NZ_BMXF01000004.1"/>
</dbReference>
<protein>
    <recommendedName>
        <fullName evidence="9">YjgP/YjgQ family permease</fullName>
    </recommendedName>
</protein>
<dbReference type="PANTHER" id="PTHR33529">
    <property type="entry name" value="SLR0882 PROTEIN-RELATED"/>
    <property type="match status" value="1"/>
</dbReference>
<accession>A0A8J3DE42</accession>
<feature type="transmembrane region" description="Helical" evidence="6">
    <location>
        <begin position="414"/>
        <end position="432"/>
    </location>
</feature>
<evidence type="ECO:0000256" key="4">
    <source>
        <dbReference type="ARBA" id="ARBA00022989"/>
    </source>
</evidence>
<dbReference type="Pfam" id="PF03739">
    <property type="entry name" value="LptF_LptG"/>
    <property type="match status" value="1"/>
</dbReference>
<reference evidence="7 8" key="1">
    <citation type="journal article" date="2014" name="Int. J. Syst. Evol. Microbiol.">
        <title>Complete genome sequence of Corynebacterium casei LMG S-19264T (=DSM 44701T), isolated from a smear-ripened cheese.</title>
        <authorList>
            <consortium name="US DOE Joint Genome Institute (JGI-PGF)"/>
            <person name="Walter F."/>
            <person name="Albersmeier A."/>
            <person name="Kalinowski J."/>
            <person name="Ruckert C."/>
        </authorList>
    </citation>
    <scope>NUCLEOTIDE SEQUENCE [LARGE SCALE GENOMIC DNA]</scope>
    <source>
        <strain evidence="7 8">KCTC 12866</strain>
    </source>
</reference>
<feature type="transmembrane region" description="Helical" evidence="6">
    <location>
        <begin position="444"/>
        <end position="463"/>
    </location>
</feature>
<evidence type="ECO:0000313" key="8">
    <source>
        <dbReference type="Proteomes" id="UP000598271"/>
    </source>
</evidence>
<feature type="transmembrane region" description="Helical" evidence="6">
    <location>
        <begin position="56"/>
        <end position="78"/>
    </location>
</feature>
<keyword evidence="8" id="KW-1185">Reference proteome</keyword>
<evidence type="ECO:0000256" key="5">
    <source>
        <dbReference type="ARBA" id="ARBA00023136"/>
    </source>
</evidence>
<gene>
    <name evidence="7" type="ORF">GCM10007390_41540</name>
</gene>
<evidence type="ECO:0000256" key="2">
    <source>
        <dbReference type="ARBA" id="ARBA00022475"/>
    </source>
</evidence>
<sequence>MKKIDKLVLKAFWGPFVITLSVVVFIFLMRIVIFYIDEFVSKDIGLSEYSRLFSYFAMSTVPIALPLAMLLSSLMAFGNLGEFFELTALKSAGVSVVRIMMPLFFVALFVSIFSFFYNDRVVPWANLKGYSLLYDIKTTKATLNIKEGIFYNDLPGYSIKVNKKVPNSNTMLGMIIYKHDNASYGKGNRQVILADSGRMFTINNNGYLKIELFNGNNYQEMDNANQDRSMAYLSTSDGGENQNTNFMQSRFDKYEMVVSMESFDMKRTDEDMFKYHQFMQNIEVLNQTTDSLRQEYNRAQQNLEPNSRQYFSYKFQVENNYGTKPKAGKWLDSLLNMSVTDSVKSVILENAKNAATNVKSFASTNSEFIENKRKKGNEYELEKLHKYTQAFSCFVMFLIGAPLGAIIKKGGFGVPVLVSIVFFILLYVLTIQGDKFVKEGLLDVTIGAWLANTILLLAGVYFVEKARNDSRLFEKDVYQMYWKKLINKFSEFRLAQKTKTAIS</sequence>
<dbReference type="Proteomes" id="UP000598271">
    <property type="component" value="Unassembled WGS sequence"/>
</dbReference>
<feature type="transmembrane region" description="Helical" evidence="6">
    <location>
        <begin position="387"/>
        <end position="407"/>
    </location>
</feature>
<evidence type="ECO:0008006" key="9">
    <source>
        <dbReference type="Google" id="ProtNLM"/>
    </source>
</evidence>
<comment type="subcellular location">
    <subcellularLocation>
        <location evidence="1">Cell membrane</location>
        <topology evidence="1">Multi-pass membrane protein</topology>
    </subcellularLocation>
</comment>
<keyword evidence="3 6" id="KW-0812">Transmembrane</keyword>
<proteinExistence type="predicted"/>
<evidence type="ECO:0000313" key="7">
    <source>
        <dbReference type="EMBL" id="GHB82141.1"/>
    </source>
</evidence>
<evidence type="ECO:0000256" key="1">
    <source>
        <dbReference type="ARBA" id="ARBA00004651"/>
    </source>
</evidence>
<keyword evidence="2" id="KW-1003">Cell membrane</keyword>
<keyword evidence="5 6" id="KW-0472">Membrane</keyword>
<dbReference type="GO" id="GO:0043190">
    <property type="term" value="C:ATP-binding cassette (ABC) transporter complex"/>
    <property type="evidence" value="ECO:0007669"/>
    <property type="project" value="TreeGrafter"/>
</dbReference>
<dbReference type="EMBL" id="BMXF01000004">
    <property type="protein sequence ID" value="GHB82141.1"/>
    <property type="molecule type" value="Genomic_DNA"/>
</dbReference>
<evidence type="ECO:0000256" key="6">
    <source>
        <dbReference type="SAM" id="Phobius"/>
    </source>
</evidence>
<feature type="transmembrane region" description="Helical" evidence="6">
    <location>
        <begin position="99"/>
        <end position="117"/>
    </location>
</feature>